<evidence type="ECO:0000256" key="5">
    <source>
        <dbReference type="ARBA" id="ARBA00022685"/>
    </source>
</evidence>
<dbReference type="SUPFAM" id="SSF55486">
    <property type="entry name" value="Metalloproteases ('zincins'), catalytic domain"/>
    <property type="match status" value="1"/>
</dbReference>
<dbReference type="GO" id="GO:0031012">
    <property type="term" value="C:extracellular matrix"/>
    <property type="evidence" value="ECO:0007669"/>
    <property type="project" value="TreeGrafter"/>
</dbReference>
<accession>A0A8S4BME8</accession>
<dbReference type="GO" id="GO:0004222">
    <property type="term" value="F:metalloendopeptidase activity"/>
    <property type="evidence" value="ECO:0007669"/>
    <property type="project" value="InterPro"/>
</dbReference>
<dbReference type="InterPro" id="IPR036383">
    <property type="entry name" value="TSP1_rpt_sf"/>
</dbReference>
<dbReference type="PRINTS" id="PR01857">
    <property type="entry name" value="ADAMTSFAMILY"/>
</dbReference>
<evidence type="ECO:0000256" key="3">
    <source>
        <dbReference type="ARBA" id="ARBA00022530"/>
    </source>
</evidence>
<dbReference type="CDD" id="cd04273">
    <property type="entry name" value="ZnMc_ADAMTS_like"/>
    <property type="match status" value="1"/>
</dbReference>
<evidence type="ECO:0000256" key="15">
    <source>
        <dbReference type="PIRSR" id="PIRSR613273-2"/>
    </source>
</evidence>
<keyword evidence="7 20" id="KW-0732">Signal</keyword>
<feature type="signal peptide" evidence="20">
    <location>
        <begin position="1"/>
        <end position="22"/>
    </location>
</feature>
<dbReference type="FunFam" id="2.20.100.10:FF:000005">
    <property type="entry name" value="ADAM metallopeptidase with thrombospondin type 1 motif 9"/>
    <property type="match status" value="8"/>
</dbReference>
<evidence type="ECO:0000256" key="1">
    <source>
        <dbReference type="ARBA" id="ARBA00004498"/>
    </source>
</evidence>
<feature type="disulfide bond" evidence="16">
    <location>
        <begin position="548"/>
        <end position="569"/>
    </location>
</feature>
<name>A0A8S4BME8_9TELE</name>
<dbReference type="PROSITE" id="PS50215">
    <property type="entry name" value="ADAM_MEPRO"/>
    <property type="match status" value="1"/>
</dbReference>
<dbReference type="InterPro" id="IPR002870">
    <property type="entry name" value="Peptidase_M12B_N"/>
</dbReference>
<keyword evidence="5" id="KW-0165">Cleavage on pair of basic residues</keyword>
<evidence type="ECO:0000256" key="7">
    <source>
        <dbReference type="ARBA" id="ARBA00022729"/>
    </source>
</evidence>
<feature type="binding site" evidence="15">
    <location>
        <position position="399"/>
    </location>
    <ligand>
        <name>Ca(2+)</name>
        <dbReference type="ChEBI" id="CHEBI:29108"/>
        <label>1</label>
    </ligand>
</feature>
<evidence type="ECO:0000259" key="22">
    <source>
        <dbReference type="PROSITE" id="PS51046"/>
    </source>
</evidence>
<evidence type="ECO:0000256" key="17">
    <source>
        <dbReference type="PROSITE-ProRule" id="PRU00276"/>
    </source>
</evidence>
<dbReference type="Pfam" id="PF08685">
    <property type="entry name" value="GON"/>
    <property type="match status" value="1"/>
</dbReference>
<dbReference type="FunFam" id="2.20.100.10:FF:000006">
    <property type="entry name" value="A disintegrin and metalloproteinase with thrombospondin motifs 1"/>
    <property type="match status" value="1"/>
</dbReference>
<feature type="compositionally biased region" description="Basic residues" evidence="18">
    <location>
        <begin position="225"/>
        <end position="236"/>
    </location>
</feature>
<evidence type="ECO:0000256" key="12">
    <source>
        <dbReference type="ARBA" id="ARBA00023157"/>
    </source>
</evidence>
<keyword evidence="19" id="KW-0472">Membrane</keyword>
<feature type="binding site" evidence="15">
    <location>
        <position position="392"/>
    </location>
    <ligand>
        <name>Ca(2+)</name>
        <dbReference type="ChEBI" id="CHEBI:29108"/>
        <label>2</label>
    </ligand>
</feature>
<evidence type="ECO:0000256" key="16">
    <source>
        <dbReference type="PIRSR" id="PIRSR613273-3"/>
    </source>
</evidence>
<feature type="compositionally biased region" description="Low complexity" evidence="18">
    <location>
        <begin position="1293"/>
        <end position="1306"/>
    </location>
</feature>
<dbReference type="FunFam" id="2.60.120.830:FF:000001">
    <property type="entry name" value="A disintegrin and metalloproteinase with thrombospondin motifs 1"/>
    <property type="match status" value="1"/>
</dbReference>
<comment type="caution">
    <text evidence="17">Lacks conserved residue(s) required for the propagation of feature annotation.</text>
</comment>
<dbReference type="InterPro" id="IPR010294">
    <property type="entry name" value="ADAMTS_spacer1"/>
</dbReference>
<feature type="binding site" evidence="15">
    <location>
        <position position="392"/>
    </location>
    <ligand>
        <name>Ca(2+)</name>
        <dbReference type="ChEBI" id="CHEBI:29108"/>
        <label>1</label>
    </ligand>
</feature>
<feature type="binding site" evidence="15">
    <location>
        <position position="513"/>
    </location>
    <ligand>
        <name>Ca(2+)</name>
        <dbReference type="ChEBI" id="CHEBI:29108"/>
        <label>2</label>
    </ligand>
</feature>
<keyword evidence="4" id="KW-0645">Protease</keyword>
<proteinExistence type="predicted"/>
<keyword evidence="15" id="KW-0106">Calcium</keyword>
<dbReference type="OrthoDB" id="5948003at2759"/>
<dbReference type="PROSITE" id="PS51046">
    <property type="entry name" value="GON"/>
    <property type="match status" value="1"/>
</dbReference>
<keyword evidence="10 15" id="KW-0862">Zinc</keyword>
<evidence type="ECO:0000256" key="9">
    <source>
        <dbReference type="ARBA" id="ARBA00022801"/>
    </source>
</evidence>
<dbReference type="InterPro" id="IPR000884">
    <property type="entry name" value="TSP1_rpt"/>
</dbReference>
<dbReference type="FunFam" id="3.40.390.10:FF:000001">
    <property type="entry name" value="A disintegrin and metalloproteinase with thrombospondin motifs 1"/>
    <property type="match status" value="1"/>
</dbReference>
<feature type="domain" description="Peptidase M12B" evidence="21">
    <location>
        <begin position="306"/>
        <end position="515"/>
    </location>
</feature>
<feature type="disulfide bond" evidence="16">
    <location>
        <begin position="410"/>
        <end position="416"/>
    </location>
</feature>
<comment type="subcellular location">
    <subcellularLocation>
        <location evidence="1">Secreted</location>
        <location evidence="1">Extracellular space</location>
        <location evidence="1">Extracellular matrix</location>
    </subcellularLocation>
</comment>
<keyword evidence="19" id="KW-1133">Transmembrane helix</keyword>
<protein>
    <submittedName>
        <fullName evidence="23">(Atlantic silverside) hypothetical protein</fullName>
    </submittedName>
</protein>
<feature type="binding site" evidence="15 17">
    <location>
        <position position="460"/>
    </location>
    <ligand>
        <name>Zn(2+)</name>
        <dbReference type="ChEBI" id="CHEBI:29105"/>
        <note>catalytic</note>
    </ligand>
</feature>
<feature type="binding site" evidence="15">
    <location>
        <position position="513"/>
    </location>
    <ligand>
        <name>Ca(2+)</name>
        <dbReference type="ChEBI" id="CHEBI:29108"/>
        <label>1</label>
    </ligand>
</feature>
<feature type="binding site" evidence="15">
    <location>
        <position position="309"/>
    </location>
    <ligand>
        <name>Ca(2+)</name>
        <dbReference type="ChEBI" id="CHEBI:29108"/>
        <label>2</label>
    </ligand>
</feature>
<feature type="disulfide bond" evidence="16">
    <location>
        <begin position="381"/>
        <end position="434"/>
    </location>
</feature>
<dbReference type="InterPro" id="IPR050439">
    <property type="entry name" value="ADAMTS_ADAMTS-like"/>
</dbReference>
<keyword evidence="2" id="KW-0964">Secreted</keyword>
<keyword evidence="3" id="KW-0272">Extracellular matrix</keyword>
<feature type="active site" evidence="14 17">
    <location>
        <position position="451"/>
    </location>
</feature>
<feature type="region of interest" description="Disordered" evidence="18">
    <location>
        <begin position="1272"/>
        <end position="1324"/>
    </location>
</feature>
<dbReference type="GO" id="GO:0006508">
    <property type="term" value="P:proteolysis"/>
    <property type="evidence" value="ECO:0007669"/>
    <property type="project" value="UniProtKB-KW"/>
</dbReference>
<dbReference type="SUPFAM" id="SSF82895">
    <property type="entry name" value="TSP-1 type 1 repeat"/>
    <property type="match status" value="13"/>
</dbReference>
<keyword evidence="11" id="KW-0482">Metalloprotease</keyword>
<evidence type="ECO:0000313" key="24">
    <source>
        <dbReference type="Proteomes" id="UP000677803"/>
    </source>
</evidence>
<feature type="binding site" evidence="15 17">
    <location>
        <position position="454"/>
    </location>
    <ligand>
        <name>Zn(2+)</name>
        <dbReference type="ChEBI" id="CHEBI:29105"/>
        <note>catalytic</note>
    </ligand>
</feature>
<dbReference type="GO" id="GO:0008270">
    <property type="term" value="F:zinc ion binding"/>
    <property type="evidence" value="ECO:0007669"/>
    <property type="project" value="InterPro"/>
</dbReference>
<feature type="disulfide bond" evidence="16">
    <location>
        <begin position="554"/>
        <end position="588"/>
    </location>
</feature>
<keyword evidence="24" id="KW-1185">Reference proteome</keyword>
<feature type="transmembrane region" description="Helical" evidence="19">
    <location>
        <begin position="1950"/>
        <end position="1974"/>
    </location>
</feature>
<evidence type="ECO:0000256" key="4">
    <source>
        <dbReference type="ARBA" id="ARBA00022670"/>
    </source>
</evidence>
<keyword evidence="6 15" id="KW-0479">Metal-binding</keyword>
<dbReference type="InterPro" id="IPR041645">
    <property type="entry name" value="ADAMTS_CR_2"/>
</dbReference>
<evidence type="ECO:0000256" key="2">
    <source>
        <dbReference type="ARBA" id="ARBA00022525"/>
    </source>
</evidence>
<evidence type="ECO:0000256" key="20">
    <source>
        <dbReference type="SAM" id="SignalP"/>
    </source>
</evidence>
<dbReference type="Gene3D" id="3.40.1620.60">
    <property type="match status" value="2"/>
</dbReference>
<sequence length="1984" mass="220525">MHVLFWGLGFLLFPDFLNVVASTGRLLLNSSTVREDLVSYEIVTPVRVNEAGEKFPTSVHFKRKRRSLDEGTGNATDHWASPNIHYRISAFGQSYHLNLTVDWGFIAPLYTVTVLGVPRGGNATDFSTDAEGEEEVEEEEDTELRHCFYRGHVNAHAQHAAVISLCSGLLGTFRSPDGEYFVEPLHSYGGQHYEEEHTKPHIVYRKRASKKQTTERSSACDTSGHKHRQKRHKLKRGPAAEVTAVSDAAPLVSADIFHDLESLSTSLSKTALLRSENSSASTRPSNDSSGDSGPHRRSKRFLSYPRFVEVMLVADSKMVEHHGSNLQHYILTLMSIVSSIYKDPSIGNLINIVIVKLVIINNELEGPVISFNAQTTLKNFCIWQQSQNILDDNHHSHHDTAILITRQDICRARDKCDTLGLAELGTVCDPYRSCSISEDNGLSTAFTIAHELGHVFNMPHDDSNKCKEDGVKIQQHVMAPTLNYNTNPWMWSKCSRKYITEFLDTGYGECLLDEPVSGPYGLSQQLPGRIYNVNKQCELIFGPGTQVCPYMTQCRRLWCTSPEGAQRGCRTQHMPWADGTDCSPGKHCKHGLCIPKEHDTAPVEGAWGVWSPFGSCSRTCGGGIKIAMRECNRPMPRNGGMYCVGRRMKFRSCNSEPCSNQKKDFREEQCAAFDGRHFNINGLPPNVRWVPKYSGILMKDRCKLFCRVAGSTAYYQLRDRVIDGTPCGPDTNDICVQGLCRQAGCDHVLNSKARRDKCGVCGGDNSSCKTVAGTFNTVRYGYNEVVRIPTGATNIDVRQHSYSGKPEDDNYLAVSNSRGEFLLNGEFVVSMFKREIKVGNAIIEYSGSDHVIERINCTDRIEEEIIVQVLSVGNLYNPDVRYSFNIPIEDKPQQFFWDAYGPWQECSRLCQGERKRKIVCSRELDRVVVSDQRCHGNARPAAITEPCNTECELRWYVARKSECTAQCGIGYRSLEIYCAKISRAEDKTQKVDDRYCSGQRKPDDKESCHGDCNPGGWEYSPWSECSKSCGGGTRRRGAVCRKTPDAGSDESKCSQRDKLTCLVTCGKGYKHRQTWCQFGEDRLDDHFCGSSKPESVQTCQQQECASWQVGPWGQCTTSCGPGYQMRAVKCIVGSYGAVMDDTECNAATRPTDTQDCELAQCPSNHPVPPGTNVPSHQGHKTQWRFGSWTQCSASCGKGTRMRYVSCRDNQGGVADESACAHLQKPPAREVCSVVACGQWKVLEWTVCSVTCGQGKTTRQVLCVNFSDQEVSASECDPDDRPTSEQACTMSQCPSRSSESRPLPSSPNTSTRNNLPRSQPHQWRTGPWGACSSTCAGGFQRRVVVCQDENGYPANTCEDDSRPSEQQSCESGLCPQWIYGNWGECTKPCGGGIKTRLVVCQRPNGERFSDLSCEIHDKPPDREQCNTQPCPSSPHWSTDPWSSCSASCGRGFKSRKVSCVTGSGRPVQEENCLHLSPKPGKQRRCRGGRCPKWKTSGWGECSASCGDGVQRREVFCQNGDGRVRLELGCPQRSRPASSQSCRLSECPSRFRWREGEWRTCSKSCGSGHRQRALHCVDHNQQEVHEMYCVNQIRPPTMESCSTQACELIWITGEWTECSVTCGQGYRQRLVSCSEVHVETDNYEYGPQSLSNCPGTPPESYMTCNLVSCGDGVMMRTVQCVSADGQEGDACSQDGMPASRKVCRNPSCHLPSSCLEIQGLNGPIPDSEHILSIQGKALKVYCAGMQTGTPQEYITLTTGEGENFSEIFGFRLNDPTQCPTNNSRRDDCDCRRDHTAAGITTFSKVRLDVTSMNILTTDWQFSYTREGKSVPFATAGDCYSAASCPQGRFNINLSGTGLRMAEDASWISQGNYVVANVEKSEGGSRVSGTCGGYCGKCLPSSGRTLPFVAHQAQNQTPQTESPVLRLRLKVSSCYLQYCVLILSDPVKIYEKMMVLLMCWNIKWSLFNIGMIILIYLTPWERSTYYG</sequence>
<dbReference type="InterPro" id="IPR013273">
    <property type="entry name" value="ADAMTS/ADAMTS-like"/>
</dbReference>
<feature type="binding site" evidence="15 17">
    <location>
        <position position="450"/>
    </location>
    <ligand>
        <name>Zn(2+)</name>
        <dbReference type="ChEBI" id="CHEBI:29105"/>
        <note>catalytic</note>
    </ligand>
</feature>
<evidence type="ECO:0000313" key="23">
    <source>
        <dbReference type="EMBL" id="CAG5983561.1"/>
    </source>
</evidence>
<feature type="region of interest" description="Disordered" evidence="18">
    <location>
        <begin position="206"/>
        <end position="241"/>
    </location>
</feature>
<keyword evidence="12 16" id="KW-1015">Disulfide bond</keyword>
<dbReference type="PROSITE" id="PS50092">
    <property type="entry name" value="TSP1"/>
    <property type="match status" value="13"/>
</dbReference>
<dbReference type="Proteomes" id="UP000677803">
    <property type="component" value="Unassembled WGS sequence"/>
</dbReference>
<dbReference type="FunFam" id="3.40.1620.60:FF:000005">
    <property type="entry name" value="ADAM metallopeptidase with thrombospondin type 1 motif 9"/>
    <property type="match status" value="1"/>
</dbReference>
<dbReference type="Pfam" id="PF19030">
    <property type="entry name" value="TSP1_ADAMTS"/>
    <property type="match status" value="12"/>
</dbReference>
<dbReference type="Pfam" id="PF00090">
    <property type="entry name" value="TSP_1"/>
    <property type="match status" value="1"/>
</dbReference>
<feature type="disulfide bond" evidence="16">
    <location>
        <begin position="428"/>
        <end position="510"/>
    </location>
</feature>
<evidence type="ECO:0000256" key="10">
    <source>
        <dbReference type="ARBA" id="ARBA00022833"/>
    </source>
</evidence>
<feature type="region of interest" description="Disordered" evidence="18">
    <location>
        <begin position="273"/>
        <end position="297"/>
    </location>
</feature>
<feature type="disulfide bond" evidence="16">
    <location>
        <begin position="582"/>
        <end position="593"/>
    </location>
</feature>
<keyword evidence="13" id="KW-0325">Glycoprotein</keyword>
<dbReference type="Pfam" id="PF01562">
    <property type="entry name" value="Pep_M12B_propep"/>
    <property type="match status" value="1"/>
</dbReference>
<feature type="compositionally biased region" description="Polar residues" evidence="18">
    <location>
        <begin position="1283"/>
        <end position="1292"/>
    </location>
</feature>
<dbReference type="PANTHER" id="PTHR13723:SF33">
    <property type="entry name" value="A DISINTEGRIN AND METALLOPROTEINASE WITH THROMBOSPONDIN MOTIFS 9"/>
    <property type="match status" value="1"/>
</dbReference>
<comment type="caution">
    <text evidence="23">The sequence shown here is derived from an EMBL/GenBank/DDBJ whole genome shotgun (WGS) entry which is preliminary data.</text>
</comment>
<dbReference type="InterPro" id="IPR024079">
    <property type="entry name" value="MetalloPept_cat_dom_sf"/>
</dbReference>
<feature type="binding site" evidence="15">
    <location>
        <position position="309"/>
    </location>
    <ligand>
        <name>Ca(2+)</name>
        <dbReference type="ChEBI" id="CHEBI:29108"/>
        <label>1</label>
    </ligand>
</feature>
<gene>
    <name evidence="23" type="ORF">MMEN_LOCUS16667</name>
</gene>
<evidence type="ECO:0000256" key="6">
    <source>
        <dbReference type="ARBA" id="ARBA00022723"/>
    </source>
</evidence>
<evidence type="ECO:0000259" key="21">
    <source>
        <dbReference type="PROSITE" id="PS50215"/>
    </source>
</evidence>
<dbReference type="EMBL" id="CAJRST010033334">
    <property type="protein sequence ID" value="CAG5983561.1"/>
    <property type="molecule type" value="Genomic_DNA"/>
</dbReference>
<feature type="chain" id="PRO_5035758284" evidence="20">
    <location>
        <begin position="23"/>
        <end position="1984"/>
    </location>
</feature>
<organism evidence="23 24">
    <name type="scientific">Menidia menidia</name>
    <name type="common">Atlantic silverside</name>
    <dbReference type="NCBI Taxonomy" id="238744"/>
    <lineage>
        <taxon>Eukaryota</taxon>
        <taxon>Metazoa</taxon>
        <taxon>Chordata</taxon>
        <taxon>Craniata</taxon>
        <taxon>Vertebrata</taxon>
        <taxon>Euteleostomi</taxon>
        <taxon>Actinopterygii</taxon>
        <taxon>Neopterygii</taxon>
        <taxon>Teleostei</taxon>
        <taxon>Neoteleostei</taxon>
        <taxon>Acanthomorphata</taxon>
        <taxon>Ovalentaria</taxon>
        <taxon>Atherinomorphae</taxon>
        <taxon>Atheriniformes</taxon>
        <taxon>Atherinopsidae</taxon>
        <taxon>Menidiinae</taxon>
        <taxon>Menidia</taxon>
    </lineage>
</organism>
<feature type="compositionally biased region" description="Polar residues" evidence="18">
    <location>
        <begin position="276"/>
        <end position="291"/>
    </location>
</feature>
<dbReference type="Pfam" id="PF17771">
    <property type="entry name" value="ADAMTS_CR_2"/>
    <property type="match status" value="1"/>
</dbReference>
<evidence type="ECO:0000256" key="11">
    <source>
        <dbReference type="ARBA" id="ARBA00023049"/>
    </source>
</evidence>
<feature type="disulfide bond" evidence="16">
    <location>
        <begin position="616"/>
        <end position="653"/>
    </location>
</feature>
<dbReference type="Gene3D" id="2.60.120.830">
    <property type="match status" value="1"/>
</dbReference>
<keyword evidence="19" id="KW-0812">Transmembrane</keyword>
<feature type="disulfide bond" evidence="16">
    <location>
        <begin position="466"/>
        <end position="494"/>
    </location>
</feature>
<reference evidence="23" key="1">
    <citation type="submission" date="2021-05" db="EMBL/GenBank/DDBJ databases">
        <authorList>
            <person name="Tigano A."/>
        </authorList>
    </citation>
    <scope>NUCLEOTIDE SEQUENCE</scope>
</reference>
<dbReference type="Gene3D" id="3.40.390.10">
    <property type="entry name" value="Collagenase (Catalytic Domain)"/>
    <property type="match status" value="1"/>
</dbReference>
<keyword evidence="9" id="KW-0378">Hydrolase</keyword>
<dbReference type="SMART" id="SM00209">
    <property type="entry name" value="TSP1"/>
    <property type="match status" value="13"/>
</dbReference>
<evidence type="ECO:0000256" key="18">
    <source>
        <dbReference type="SAM" id="MobiDB-lite"/>
    </source>
</evidence>
<feature type="disulfide bond" evidence="16">
    <location>
        <begin position="537"/>
        <end position="559"/>
    </location>
</feature>
<evidence type="ECO:0000256" key="19">
    <source>
        <dbReference type="SAM" id="Phobius"/>
    </source>
</evidence>
<dbReference type="Pfam" id="PF01421">
    <property type="entry name" value="Reprolysin"/>
    <property type="match status" value="1"/>
</dbReference>
<evidence type="ECO:0000256" key="13">
    <source>
        <dbReference type="ARBA" id="ARBA00023180"/>
    </source>
</evidence>
<dbReference type="GO" id="GO:0030198">
    <property type="term" value="P:extracellular matrix organization"/>
    <property type="evidence" value="ECO:0007669"/>
    <property type="project" value="InterPro"/>
</dbReference>
<evidence type="ECO:0000256" key="14">
    <source>
        <dbReference type="PIRSR" id="PIRSR613273-1"/>
    </source>
</evidence>
<dbReference type="Gene3D" id="2.20.100.10">
    <property type="entry name" value="Thrombospondin type-1 (TSP1) repeat"/>
    <property type="match status" value="11"/>
</dbReference>
<dbReference type="Pfam" id="PF05986">
    <property type="entry name" value="ADAMTS_spacer1"/>
    <property type="match status" value="1"/>
</dbReference>
<dbReference type="InterPro" id="IPR012314">
    <property type="entry name" value="Pept_M12B_GON-ADAMTSs"/>
</dbReference>
<evidence type="ECO:0000256" key="8">
    <source>
        <dbReference type="ARBA" id="ARBA00022737"/>
    </source>
</evidence>
<comment type="cofactor">
    <cofactor evidence="15">
        <name>Zn(2+)</name>
        <dbReference type="ChEBI" id="CHEBI:29105"/>
    </cofactor>
    <text evidence="15">Binds 1 zinc ion per subunit.</text>
</comment>
<keyword evidence="8" id="KW-0677">Repeat</keyword>
<feature type="binding site" evidence="15">
    <location>
        <position position="510"/>
    </location>
    <ligand>
        <name>Ca(2+)</name>
        <dbReference type="ChEBI" id="CHEBI:29108"/>
        <label>1</label>
    </ligand>
</feature>
<feature type="disulfide bond" evidence="16">
    <location>
        <begin position="631"/>
        <end position="643"/>
    </location>
</feature>
<feature type="domain" description="GON" evidence="22">
    <location>
        <begin position="1708"/>
        <end position="1908"/>
    </location>
</feature>
<dbReference type="PANTHER" id="PTHR13723">
    <property type="entry name" value="ADAMTS A DISINTEGRIN AND METALLOPROTEASE WITH THROMBOSPONDIN MOTIFS PROTEASE"/>
    <property type="match status" value="1"/>
</dbReference>
<feature type="disulfide bond" evidence="16">
    <location>
        <begin position="620"/>
        <end position="658"/>
    </location>
</feature>
<feature type="compositionally biased region" description="Polar residues" evidence="18">
    <location>
        <begin position="1307"/>
        <end position="1321"/>
    </location>
</feature>
<dbReference type="InterPro" id="IPR001590">
    <property type="entry name" value="Peptidase_M12B"/>
</dbReference>